<accession>A0A4V6NB46</accession>
<name>A0A4V6NB46_9ACTN</name>
<evidence type="ECO:0000259" key="4">
    <source>
        <dbReference type="PROSITE" id="PS51462"/>
    </source>
</evidence>
<organism evidence="5 6">
    <name type="scientific">Rubrobacter taiwanensis</name>
    <dbReference type="NCBI Taxonomy" id="185139"/>
    <lineage>
        <taxon>Bacteria</taxon>
        <taxon>Bacillati</taxon>
        <taxon>Actinomycetota</taxon>
        <taxon>Rubrobacteria</taxon>
        <taxon>Rubrobacterales</taxon>
        <taxon>Rubrobacteraceae</taxon>
        <taxon>Rubrobacter</taxon>
    </lineage>
</organism>
<evidence type="ECO:0000313" key="5">
    <source>
        <dbReference type="EMBL" id="TCJ19692.1"/>
    </source>
</evidence>
<sequence length="136" mass="14931">MGAPETPRLTVDVIVPDERGRVLLIRRKRPPFEGRWALPGGFVDVGETVESAAVREVREETGLEVELVRLVGVYSEPDRDPRGHNVSVTYLARATGGELAAADDASEARFMDPAAVELAFDHAAIVEDALRLLERR</sequence>
<dbReference type="GO" id="GO:0016787">
    <property type="term" value="F:hydrolase activity"/>
    <property type="evidence" value="ECO:0007669"/>
    <property type="project" value="UniProtKB-KW"/>
</dbReference>
<dbReference type="CDD" id="cd18873">
    <property type="entry name" value="NUDIX_NadM_like"/>
    <property type="match status" value="1"/>
</dbReference>
<dbReference type="AlphaFoldDB" id="A0A4V6NB46"/>
<dbReference type="SUPFAM" id="SSF55811">
    <property type="entry name" value="Nudix"/>
    <property type="match status" value="1"/>
</dbReference>
<gene>
    <name evidence="5" type="ORF">E0L93_04085</name>
</gene>
<proteinExistence type="inferred from homology"/>
<dbReference type="EMBL" id="SKBU01000007">
    <property type="protein sequence ID" value="TCJ19692.1"/>
    <property type="molecule type" value="Genomic_DNA"/>
</dbReference>
<evidence type="ECO:0000313" key="6">
    <source>
        <dbReference type="Proteomes" id="UP000295244"/>
    </source>
</evidence>
<comment type="similarity">
    <text evidence="1 3">Belongs to the Nudix hydrolase family.</text>
</comment>
<evidence type="ECO:0000256" key="3">
    <source>
        <dbReference type="RuleBase" id="RU003476"/>
    </source>
</evidence>
<reference evidence="5 6" key="1">
    <citation type="submission" date="2019-03" db="EMBL/GenBank/DDBJ databases">
        <title>Whole genome sequence of a novel Rubrobacter taiwanensis strain, isolated from Yellowstone National Park.</title>
        <authorList>
            <person name="Freed S."/>
            <person name="Ramaley R.F."/>
            <person name="Kyndt J.A."/>
        </authorList>
    </citation>
    <scope>NUCLEOTIDE SEQUENCE [LARGE SCALE GENOMIC DNA]</scope>
    <source>
        <strain evidence="5 6">Yellowstone</strain>
    </source>
</reference>
<dbReference type="InterPro" id="IPR020476">
    <property type="entry name" value="Nudix_hydrolase"/>
</dbReference>
<dbReference type="PRINTS" id="PR00502">
    <property type="entry name" value="NUDIXFAMILY"/>
</dbReference>
<dbReference type="PANTHER" id="PTHR43736:SF1">
    <property type="entry name" value="DIHYDRONEOPTERIN TRIPHOSPHATE DIPHOSPHATASE"/>
    <property type="match status" value="1"/>
</dbReference>
<keyword evidence="6" id="KW-1185">Reference proteome</keyword>
<dbReference type="OrthoDB" id="9786141at2"/>
<dbReference type="Gene3D" id="3.90.79.10">
    <property type="entry name" value="Nucleoside Triphosphate Pyrophosphohydrolase"/>
    <property type="match status" value="1"/>
</dbReference>
<dbReference type="PROSITE" id="PS00893">
    <property type="entry name" value="NUDIX_BOX"/>
    <property type="match status" value="1"/>
</dbReference>
<keyword evidence="2 3" id="KW-0378">Hydrolase</keyword>
<evidence type="ECO:0000256" key="1">
    <source>
        <dbReference type="ARBA" id="ARBA00005582"/>
    </source>
</evidence>
<dbReference type="InterPro" id="IPR020084">
    <property type="entry name" value="NUDIX_hydrolase_CS"/>
</dbReference>
<dbReference type="RefSeq" id="WP_132688857.1">
    <property type="nucleotide sequence ID" value="NZ_SKBU01000007.1"/>
</dbReference>
<dbReference type="PANTHER" id="PTHR43736">
    <property type="entry name" value="ADP-RIBOSE PYROPHOSPHATASE"/>
    <property type="match status" value="1"/>
</dbReference>
<dbReference type="Proteomes" id="UP000295244">
    <property type="component" value="Unassembled WGS sequence"/>
</dbReference>
<dbReference type="Pfam" id="PF00293">
    <property type="entry name" value="NUDIX"/>
    <property type="match status" value="1"/>
</dbReference>
<dbReference type="InterPro" id="IPR015797">
    <property type="entry name" value="NUDIX_hydrolase-like_dom_sf"/>
</dbReference>
<comment type="caution">
    <text evidence="5">The sequence shown here is derived from an EMBL/GenBank/DDBJ whole genome shotgun (WGS) entry which is preliminary data.</text>
</comment>
<dbReference type="PROSITE" id="PS51462">
    <property type="entry name" value="NUDIX"/>
    <property type="match status" value="1"/>
</dbReference>
<feature type="domain" description="Nudix hydrolase" evidence="4">
    <location>
        <begin position="6"/>
        <end position="134"/>
    </location>
</feature>
<evidence type="ECO:0000256" key="2">
    <source>
        <dbReference type="ARBA" id="ARBA00022801"/>
    </source>
</evidence>
<protein>
    <submittedName>
        <fullName evidence="5">NUDIX hydrolase</fullName>
    </submittedName>
</protein>
<dbReference type="InterPro" id="IPR000086">
    <property type="entry name" value="NUDIX_hydrolase_dom"/>
</dbReference>